<dbReference type="Proteomes" id="UP001203004">
    <property type="component" value="Unassembled WGS sequence"/>
</dbReference>
<name>A0ABT0M859_9BACL</name>
<gene>
    <name evidence="2" type="ORF">M3N64_02255</name>
</gene>
<dbReference type="RefSeq" id="WP_249096730.1">
    <property type="nucleotide sequence ID" value="NZ_JAMAST010000001.1"/>
</dbReference>
<proteinExistence type="predicted"/>
<dbReference type="SMART" id="SM00863">
    <property type="entry name" value="tRNA_SAD"/>
    <property type="match status" value="1"/>
</dbReference>
<dbReference type="EMBL" id="JAMAST010000001">
    <property type="protein sequence ID" value="MCL1630778.1"/>
    <property type="molecule type" value="Genomic_DNA"/>
</dbReference>
<sequence length="122" mass="14465">MRLHFAAELVLENVYQFFNHPEKIGANINEDKARIDFYWEGSIATIFSELTRRVNQMIEEDLPIISAFSDEQNQRRYWRIEGFAQVPCGGTHLHRTGEIGPIHLKRRNLGKEKERMEIFFQE</sequence>
<evidence type="ECO:0000259" key="1">
    <source>
        <dbReference type="SMART" id="SM00863"/>
    </source>
</evidence>
<dbReference type="Pfam" id="PF07973">
    <property type="entry name" value="tRNA_SAD"/>
    <property type="match status" value="1"/>
</dbReference>
<accession>A0ABT0M859</accession>
<organism evidence="2 3">
    <name type="scientific">Sporolactobacillus mangiferae</name>
    <dbReference type="NCBI Taxonomy" id="2940498"/>
    <lineage>
        <taxon>Bacteria</taxon>
        <taxon>Bacillati</taxon>
        <taxon>Bacillota</taxon>
        <taxon>Bacilli</taxon>
        <taxon>Bacillales</taxon>
        <taxon>Sporolactobacillaceae</taxon>
        <taxon>Sporolactobacillus</taxon>
    </lineage>
</organism>
<dbReference type="InterPro" id="IPR012947">
    <property type="entry name" value="tRNA_SAD"/>
</dbReference>
<comment type="caution">
    <text evidence="2">The sequence shown here is derived from an EMBL/GenBank/DDBJ whole genome shotgun (WGS) entry which is preliminary data.</text>
</comment>
<dbReference type="InterPro" id="IPR018163">
    <property type="entry name" value="Thr/Ala-tRNA-synth_IIc_edit"/>
</dbReference>
<dbReference type="SUPFAM" id="SSF55186">
    <property type="entry name" value="ThrRS/AlaRS common domain"/>
    <property type="match status" value="1"/>
</dbReference>
<feature type="domain" description="Threonyl/alanyl tRNA synthetase SAD" evidence="1">
    <location>
        <begin position="75"/>
        <end position="117"/>
    </location>
</feature>
<dbReference type="Gene3D" id="3.30.980.10">
    <property type="entry name" value="Threonyl-trna Synthetase, Chain A, domain 2"/>
    <property type="match status" value="1"/>
</dbReference>
<keyword evidence="3" id="KW-1185">Reference proteome</keyword>
<protein>
    <recommendedName>
        <fullName evidence="1">Threonyl/alanyl tRNA synthetase SAD domain-containing protein</fullName>
    </recommendedName>
</protein>
<evidence type="ECO:0000313" key="3">
    <source>
        <dbReference type="Proteomes" id="UP001203004"/>
    </source>
</evidence>
<evidence type="ECO:0000313" key="2">
    <source>
        <dbReference type="EMBL" id="MCL1630778.1"/>
    </source>
</evidence>
<reference evidence="2 3" key="1">
    <citation type="submission" date="2022-05" db="EMBL/GenBank/DDBJ databases">
        <title>Sporolactobacillus sp nov CPB3-1, isolated from tree bark (Mangifera indica L.).</title>
        <authorList>
            <person name="Phuengjayaem S."/>
            <person name="Tanasupawat S."/>
        </authorList>
    </citation>
    <scope>NUCLEOTIDE SEQUENCE [LARGE SCALE GENOMIC DNA]</scope>
    <source>
        <strain evidence="2 3">CPB3-1</strain>
    </source>
</reference>